<dbReference type="AlphaFoldDB" id="A0A285IFY2"/>
<dbReference type="InterPro" id="IPR000847">
    <property type="entry name" value="LysR_HTH_N"/>
</dbReference>
<proteinExistence type="inferred from homology"/>
<dbReference type="RefSeq" id="WP_097144840.1">
    <property type="nucleotide sequence ID" value="NZ_OBEA01000002.1"/>
</dbReference>
<evidence type="ECO:0000256" key="1">
    <source>
        <dbReference type="ARBA" id="ARBA00009437"/>
    </source>
</evidence>
<dbReference type="Gene3D" id="1.10.10.10">
    <property type="entry name" value="Winged helix-like DNA-binding domain superfamily/Winged helix DNA-binding domain"/>
    <property type="match status" value="1"/>
</dbReference>
<dbReference type="InterPro" id="IPR036388">
    <property type="entry name" value="WH-like_DNA-bd_sf"/>
</dbReference>
<evidence type="ECO:0000259" key="5">
    <source>
        <dbReference type="PROSITE" id="PS50931"/>
    </source>
</evidence>
<feature type="domain" description="HTH lysR-type" evidence="5">
    <location>
        <begin position="1"/>
        <end position="59"/>
    </location>
</feature>
<evidence type="ECO:0000256" key="3">
    <source>
        <dbReference type="ARBA" id="ARBA00023125"/>
    </source>
</evidence>
<dbReference type="GO" id="GO:0003700">
    <property type="term" value="F:DNA-binding transcription factor activity"/>
    <property type="evidence" value="ECO:0007669"/>
    <property type="project" value="InterPro"/>
</dbReference>
<reference evidence="6 9" key="2">
    <citation type="journal article" date="2018" name="Int. J. Syst. Evol. Microbiol.">
        <title>Pseudooceanicola lipolyticus sp. nov., a marine alphaproteobacterium, reclassification of Oceanicola flagellatus as Pseudooceanicola flagellatus comb. nov. and emended description of the genus Pseudooceanicola.</title>
        <authorList>
            <person name="Huang M.-M."/>
            <person name="Guo L.-L."/>
            <person name="Wu Y.-H."/>
            <person name="Lai Q.-L."/>
            <person name="Shao Z.-Z."/>
            <person name="Wang C.-S."/>
            <person name="Wu M."/>
            <person name="Xu X.-W."/>
        </authorList>
    </citation>
    <scope>NUCLEOTIDE SEQUENCE [LARGE SCALE GENOMIC DNA]</scope>
    <source>
        <strain evidence="6 9">Ar-45</strain>
    </source>
</reference>
<keyword evidence="9" id="KW-1185">Reference proteome</keyword>
<protein>
    <submittedName>
        <fullName evidence="6">LysR family transcriptional regulator</fullName>
    </submittedName>
    <submittedName>
        <fullName evidence="7">Transcriptional regulator, LysR family</fullName>
    </submittedName>
</protein>
<name>A0A285IFY2_9RHOB</name>
<comment type="similarity">
    <text evidence="1">Belongs to the LysR transcriptional regulatory family.</text>
</comment>
<keyword evidence="3" id="KW-0238">DNA-binding</keyword>
<evidence type="ECO:0000313" key="8">
    <source>
        <dbReference type="Proteomes" id="UP000231655"/>
    </source>
</evidence>
<keyword evidence="4" id="KW-0804">Transcription</keyword>
<dbReference type="EMBL" id="OBEA01000002">
    <property type="protein sequence ID" value="SNY46869.1"/>
    <property type="molecule type" value="Genomic_DNA"/>
</dbReference>
<reference evidence="7 8" key="1">
    <citation type="submission" date="2017-09" db="EMBL/GenBank/DDBJ databases">
        <authorList>
            <person name="Ehlers B."/>
            <person name="Leendertz F.H."/>
        </authorList>
    </citation>
    <scope>NUCLEOTIDE SEQUENCE [LARGE SCALE GENOMIC DNA]</scope>
    <source>
        <strain evidence="7 8">CGMCC 1.12662</strain>
    </source>
</reference>
<dbReference type="GO" id="GO:0006351">
    <property type="term" value="P:DNA-templated transcription"/>
    <property type="evidence" value="ECO:0007669"/>
    <property type="project" value="TreeGrafter"/>
</dbReference>
<gene>
    <name evidence="6" type="ORF">CVM39_11565</name>
    <name evidence="7" type="ORF">SAMN06297129_1055</name>
</gene>
<evidence type="ECO:0000256" key="4">
    <source>
        <dbReference type="ARBA" id="ARBA00023163"/>
    </source>
</evidence>
<evidence type="ECO:0000313" key="6">
    <source>
        <dbReference type="EMBL" id="PJE29071.1"/>
    </source>
</evidence>
<dbReference type="GO" id="GO:0043565">
    <property type="term" value="F:sequence-specific DNA binding"/>
    <property type="evidence" value="ECO:0007669"/>
    <property type="project" value="TreeGrafter"/>
</dbReference>
<sequence length="295" mass="33316">MDNWDEIRTAYQVARLGTVSGAAEVLGVHHATVIRHIDALEKRMGVKLFQRHTRGYTATEAGQDLLRVAQATDDQFSQLSARIKGRGNEVSGELVVTTIGGLSQLLVPILAGFQAEYPDVQLRYLTSMRLFRLEYGEAHVAIRAGSPPQQPDNVVQPFLTLRSAIYGSKDYVERHGMPKIPERMAGHRFVGLDDVNSRAPWAQWMRETVPAHQVVFRSGDTRAVRQAVLSGVGMGFLGTYECTQDNNLVEVHPPLPEWESRLWLVTHMDLHRTTKVQAFLRYLKDHTEHLREEVE</sequence>
<dbReference type="InterPro" id="IPR036390">
    <property type="entry name" value="WH_DNA-bd_sf"/>
</dbReference>
<dbReference type="SUPFAM" id="SSF53850">
    <property type="entry name" value="Periplasmic binding protein-like II"/>
    <property type="match status" value="1"/>
</dbReference>
<dbReference type="PANTHER" id="PTHR30537:SF3">
    <property type="entry name" value="TRANSCRIPTIONAL REGULATORY PROTEIN"/>
    <property type="match status" value="1"/>
</dbReference>
<dbReference type="OrthoDB" id="9796526at2"/>
<dbReference type="SUPFAM" id="SSF46785">
    <property type="entry name" value="Winged helix' DNA-binding domain"/>
    <property type="match status" value="1"/>
</dbReference>
<dbReference type="PANTHER" id="PTHR30537">
    <property type="entry name" value="HTH-TYPE TRANSCRIPTIONAL REGULATOR"/>
    <property type="match status" value="1"/>
</dbReference>
<evidence type="ECO:0000313" key="9">
    <source>
        <dbReference type="Proteomes" id="UP000231702"/>
    </source>
</evidence>
<evidence type="ECO:0000256" key="2">
    <source>
        <dbReference type="ARBA" id="ARBA00023015"/>
    </source>
</evidence>
<organism evidence="7 8">
    <name type="scientific">Pseudooceanicola antarcticus</name>
    <dbReference type="NCBI Taxonomy" id="1247613"/>
    <lineage>
        <taxon>Bacteria</taxon>
        <taxon>Pseudomonadati</taxon>
        <taxon>Pseudomonadota</taxon>
        <taxon>Alphaproteobacteria</taxon>
        <taxon>Rhodobacterales</taxon>
        <taxon>Paracoccaceae</taxon>
        <taxon>Pseudooceanicola</taxon>
    </lineage>
</organism>
<dbReference type="EMBL" id="PGTD01000016">
    <property type="protein sequence ID" value="PJE29071.1"/>
    <property type="molecule type" value="Genomic_DNA"/>
</dbReference>
<keyword evidence="2" id="KW-0805">Transcription regulation</keyword>
<dbReference type="InterPro" id="IPR005119">
    <property type="entry name" value="LysR_subst-bd"/>
</dbReference>
<accession>A0A285IFY2</accession>
<dbReference type="Gene3D" id="3.40.190.290">
    <property type="match status" value="1"/>
</dbReference>
<dbReference type="PROSITE" id="PS50931">
    <property type="entry name" value="HTH_LYSR"/>
    <property type="match status" value="1"/>
</dbReference>
<dbReference type="Pfam" id="PF00126">
    <property type="entry name" value="HTH_1"/>
    <property type="match status" value="1"/>
</dbReference>
<dbReference type="Proteomes" id="UP000231655">
    <property type="component" value="Unassembled WGS sequence"/>
</dbReference>
<evidence type="ECO:0000313" key="7">
    <source>
        <dbReference type="EMBL" id="SNY46869.1"/>
    </source>
</evidence>
<dbReference type="InterPro" id="IPR058163">
    <property type="entry name" value="LysR-type_TF_proteobact-type"/>
</dbReference>
<dbReference type="Proteomes" id="UP000231702">
    <property type="component" value="Unassembled WGS sequence"/>
</dbReference>
<dbReference type="Pfam" id="PF03466">
    <property type="entry name" value="LysR_substrate"/>
    <property type="match status" value="1"/>
</dbReference>